<name>F9W2N6_9ACTN</name>
<comment type="caution">
    <text evidence="2">The sequence shown here is derived from an EMBL/GenBank/DDBJ whole genome shotgun (WGS) entry which is preliminary data.</text>
</comment>
<accession>F9W2N6</accession>
<feature type="compositionally biased region" description="Basic and acidic residues" evidence="1">
    <location>
        <begin position="84"/>
        <end position="113"/>
    </location>
</feature>
<protein>
    <submittedName>
        <fullName evidence="2">Uncharacterized protein</fullName>
    </submittedName>
</protein>
<evidence type="ECO:0000313" key="3">
    <source>
        <dbReference type="Proteomes" id="UP000003558"/>
    </source>
</evidence>
<feature type="region of interest" description="Disordered" evidence="1">
    <location>
        <begin position="1"/>
        <end position="113"/>
    </location>
</feature>
<sequence length="113" mass="12197">MTQQDWYPAVGGVRPGGDRRDSSVRGCPANCREPVADVGRSCRRRPGAGEAADGGRRADRGRPDRADGDRRAGDRVAETMPGLPDHRARAARAREGRVVPDRAGRVRGAGRER</sequence>
<dbReference type="Proteomes" id="UP000003558">
    <property type="component" value="Unassembled WGS sequence"/>
</dbReference>
<dbReference type="EMBL" id="BACI01000120">
    <property type="protein sequence ID" value="GAA15125.1"/>
    <property type="molecule type" value="Genomic_DNA"/>
</dbReference>
<proteinExistence type="predicted"/>
<feature type="compositionally biased region" description="Basic and acidic residues" evidence="1">
    <location>
        <begin position="53"/>
        <end position="77"/>
    </location>
</feature>
<gene>
    <name evidence="2" type="ORF">GOALK_120_01810</name>
</gene>
<organism evidence="2 3">
    <name type="scientific">Gordonia alkanivorans NBRC 16433</name>
    <dbReference type="NCBI Taxonomy" id="1027371"/>
    <lineage>
        <taxon>Bacteria</taxon>
        <taxon>Bacillati</taxon>
        <taxon>Actinomycetota</taxon>
        <taxon>Actinomycetes</taxon>
        <taxon>Mycobacteriales</taxon>
        <taxon>Gordoniaceae</taxon>
        <taxon>Gordonia</taxon>
    </lineage>
</organism>
<evidence type="ECO:0000256" key="1">
    <source>
        <dbReference type="SAM" id="MobiDB-lite"/>
    </source>
</evidence>
<reference evidence="2 3" key="1">
    <citation type="submission" date="2011-05" db="EMBL/GenBank/DDBJ databases">
        <title>Whole genome shotgun sequence of Gordonia alkanivorans NBRC 16433.</title>
        <authorList>
            <person name="Hosoyama A."/>
            <person name="Nakamura S."/>
            <person name="Takarada H."/>
            <person name="Tsuchikane K."/>
            <person name="Yamazaki S."/>
            <person name="Fujita N."/>
        </authorList>
    </citation>
    <scope>NUCLEOTIDE SEQUENCE [LARGE SCALE GENOMIC DNA]</scope>
    <source>
        <strain evidence="2 3">NBRC 16433</strain>
    </source>
</reference>
<evidence type="ECO:0000313" key="2">
    <source>
        <dbReference type="EMBL" id="GAA15125.1"/>
    </source>
</evidence>
<dbReference type="AlphaFoldDB" id="F9W2N6"/>